<dbReference type="GO" id="GO:0006508">
    <property type="term" value="P:proteolysis"/>
    <property type="evidence" value="ECO:0007669"/>
    <property type="project" value="UniProtKB-KW"/>
</dbReference>
<sequence>MATSNNLSPFSQFFSNSIAEKLDDSNYLHWRQQIKPIIKSHKLQRFVVNPQIPPRYLTDADRDYDIVNPAYETWEVQDQMLLTWLQSMLSKTILSRVIGSVHSYQVWDKVHEYFHTQTKARARQLRTDLRSTTLDGKSMRDFLTQIKNIADQLAGVGSPMSLEEYVDVVLEGLPQEYTPVVSVIESKFVTPPIAEVEALLLAHESRVNRFRKQSFSPSINYTQGYSRGSISGESFRDRDGGHSGCRGGQGSGRGRGGRFANFHCQNCFKYGHTANVCFYRADVNYQLVEFLVLAMVANTSQAGANSSWIPDSGASFHITGEPQNIHQLEHFDGLDQIFIGNGQGLQINGSGSSFFVSPINSQFKFQLNNLLHVPLITKNLLSASKFAKDNCVFFEFHANHCLVKSKETNEVLLQVYCLNLNKSSDVSSSSTMWHTRLGHPNSHVLKLVLTQCNLLPSNTYVTEFCSSCYVGKSHRLPSSASQTVYSAPLDLIFTDLWGPSHITSFSGYIYYVAFIDAFSKYTWVYPLKSKAETLSVFQQFKAMAELQFNTKIKSVQSDWGGVYQAFTSFLATNGIEHRLICPHTHHQNGVVERKHRHIVEIGLTLLHHASLPLQFWDFTFTTAIYLINRFPSAALNFDVPFTVLFNKSPDYKFLRTFGCACFPFLRPCASHKLHFRSQECVFLGYSNSHKGYKCLSSSSRIYISKDVIFNEHRFPYTDLF</sequence>
<keyword evidence="1" id="KW-0645">Protease</keyword>
<dbReference type="EMBL" id="KQ483849">
    <property type="protein sequence ID" value="KYP40244.1"/>
    <property type="molecule type" value="Genomic_DNA"/>
</dbReference>
<evidence type="ECO:0000259" key="3">
    <source>
        <dbReference type="PROSITE" id="PS50994"/>
    </source>
</evidence>
<evidence type="ECO:0000256" key="1">
    <source>
        <dbReference type="ARBA" id="ARBA00022670"/>
    </source>
</evidence>
<dbReference type="Pfam" id="PF22936">
    <property type="entry name" value="Pol_BBD"/>
    <property type="match status" value="1"/>
</dbReference>
<dbReference type="InterPro" id="IPR001584">
    <property type="entry name" value="Integrase_cat-core"/>
</dbReference>
<dbReference type="GO" id="GO:0015074">
    <property type="term" value="P:DNA integration"/>
    <property type="evidence" value="ECO:0007669"/>
    <property type="project" value="InterPro"/>
</dbReference>
<dbReference type="Pfam" id="PF25597">
    <property type="entry name" value="SH3_retrovirus"/>
    <property type="match status" value="1"/>
</dbReference>
<feature type="domain" description="Integrase catalytic" evidence="3">
    <location>
        <begin position="484"/>
        <end position="648"/>
    </location>
</feature>
<feature type="region of interest" description="Disordered" evidence="2">
    <location>
        <begin position="232"/>
        <end position="253"/>
    </location>
</feature>
<dbReference type="Pfam" id="PF14223">
    <property type="entry name" value="Retrotran_gag_2"/>
    <property type="match status" value="1"/>
</dbReference>
<keyword evidence="1" id="KW-0378">Hydrolase</keyword>
<dbReference type="PROSITE" id="PS50994">
    <property type="entry name" value="INTEGRASE"/>
    <property type="match status" value="1"/>
</dbReference>
<dbReference type="GO" id="GO:0003676">
    <property type="term" value="F:nucleic acid binding"/>
    <property type="evidence" value="ECO:0007669"/>
    <property type="project" value="InterPro"/>
</dbReference>
<dbReference type="GO" id="GO:0008233">
    <property type="term" value="F:peptidase activity"/>
    <property type="evidence" value="ECO:0007669"/>
    <property type="project" value="UniProtKB-KW"/>
</dbReference>
<evidence type="ECO:0000313" key="5">
    <source>
        <dbReference type="Proteomes" id="UP000075243"/>
    </source>
</evidence>
<dbReference type="Gramene" id="C.cajan_33526.t">
    <property type="protein sequence ID" value="C.cajan_33526.t"/>
    <property type="gene ID" value="C.cajan_33526"/>
</dbReference>
<dbReference type="InterPro" id="IPR054722">
    <property type="entry name" value="PolX-like_BBD"/>
</dbReference>
<dbReference type="PANTHER" id="PTHR42648">
    <property type="entry name" value="TRANSPOSASE, PUTATIVE-RELATED"/>
    <property type="match status" value="1"/>
</dbReference>
<organism evidence="4 5">
    <name type="scientific">Cajanus cajan</name>
    <name type="common">Pigeon pea</name>
    <name type="synonym">Cajanus indicus</name>
    <dbReference type="NCBI Taxonomy" id="3821"/>
    <lineage>
        <taxon>Eukaryota</taxon>
        <taxon>Viridiplantae</taxon>
        <taxon>Streptophyta</taxon>
        <taxon>Embryophyta</taxon>
        <taxon>Tracheophyta</taxon>
        <taxon>Spermatophyta</taxon>
        <taxon>Magnoliopsida</taxon>
        <taxon>eudicotyledons</taxon>
        <taxon>Gunneridae</taxon>
        <taxon>Pentapetalae</taxon>
        <taxon>rosids</taxon>
        <taxon>fabids</taxon>
        <taxon>Fabales</taxon>
        <taxon>Fabaceae</taxon>
        <taxon>Papilionoideae</taxon>
        <taxon>50 kb inversion clade</taxon>
        <taxon>NPAAA clade</taxon>
        <taxon>indigoferoid/millettioid clade</taxon>
        <taxon>Phaseoleae</taxon>
        <taxon>Cajanus</taxon>
    </lineage>
</organism>
<dbReference type="OMA" id="CASHKLH"/>
<dbReference type="InterPro" id="IPR039537">
    <property type="entry name" value="Retrotran_Ty1/copia-like"/>
</dbReference>
<dbReference type="InterPro" id="IPR012337">
    <property type="entry name" value="RNaseH-like_sf"/>
</dbReference>
<dbReference type="Proteomes" id="UP000075243">
    <property type="component" value="Unassembled WGS sequence"/>
</dbReference>
<dbReference type="PANTHER" id="PTHR42648:SF26">
    <property type="entry name" value="INTEGRASE CATALYTIC DOMAIN-CONTAINING PROTEIN"/>
    <property type="match status" value="1"/>
</dbReference>
<dbReference type="Pfam" id="PF00665">
    <property type="entry name" value="rve"/>
    <property type="match status" value="1"/>
</dbReference>
<reference evidence="4" key="1">
    <citation type="journal article" date="2012" name="Nat. Biotechnol.">
        <title>Draft genome sequence of pigeonpea (Cajanus cajan), an orphan legume crop of resource-poor farmers.</title>
        <authorList>
            <person name="Varshney R.K."/>
            <person name="Chen W."/>
            <person name="Li Y."/>
            <person name="Bharti A.K."/>
            <person name="Saxena R.K."/>
            <person name="Schlueter J.A."/>
            <person name="Donoghue M.T."/>
            <person name="Azam S."/>
            <person name="Fan G."/>
            <person name="Whaley A.M."/>
            <person name="Farmer A.D."/>
            <person name="Sheridan J."/>
            <person name="Iwata A."/>
            <person name="Tuteja R."/>
            <person name="Penmetsa R.V."/>
            <person name="Wu W."/>
            <person name="Upadhyaya H.D."/>
            <person name="Yang S.P."/>
            <person name="Shah T."/>
            <person name="Saxena K.B."/>
            <person name="Michael T."/>
            <person name="McCombie W.R."/>
            <person name="Yang B."/>
            <person name="Zhang G."/>
            <person name="Yang H."/>
            <person name="Wang J."/>
            <person name="Spillane C."/>
            <person name="Cook D.R."/>
            <person name="May G.D."/>
            <person name="Xu X."/>
            <person name="Jackson S.A."/>
        </authorList>
    </citation>
    <scope>NUCLEOTIDE SEQUENCE [LARGE SCALE GENOMIC DNA]</scope>
</reference>
<dbReference type="InterPro" id="IPR057670">
    <property type="entry name" value="SH3_retrovirus"/>
</dbReference>
<dbReference type="Pfam" id="PF13976">
    <property type="entry name" value="gag_pre-integrs"/>
    <property type="match status" value="1"/>
</dbReference>
<accession>A0A151RC59</accession>
<keyword evidence="5" id="KW-1185">Reference proteome</keyword>
<proteinExistence type="predicted"/>
<feature type="compositionally biased region" description="Gly residues" evidence="2">
    <location>
        <begin position="242"/>
        <end position="253"/>
    </location>
</feature>
<protein>
    <submittedName>
        <fullName evidence="4">Retrovirus-related Pol polyprotein from transposon TNT 1-94</fullName>
    </submittedName>
</protein>
<dbReference type="SUPFAM" id="SSF53098">
    <property type="entry name" value="Ribonuclease H-like"/>
    <property type="match status" value="1"/>
</dbReference>
<evidence type="ECO:0000256" key="2">
    <source>
        <dbReference type="SAM" id="MobiDB-lite"/>
    </source>
</evidence>
<dbReference type="Gene3D" id="3.30.420.10">
    <property type="entry name" value="Ribonuclease H-like superfamily/Ribonuclease H"/>
    <property type="match status" value="1"/>
</dbReference>
<dbReference type="AlphaFoldDB" id="A0A151RC59"/>
<dbReference type="InterPro" id="IPR036397">
    <property type="entry name" value="RNaseH_sf"/>
</dbReference>
<evidence type="ECO:0000313" key="4">
    <source>
        <dbReference type="EMBL" id="KYP40244.1"/>
    </source>
</evidence>
<gene>
    <name evidence="4" type="ORF">KK1_038437</name>
</gene>
<name>A0A151RC59_CAJCA</name>
<dbReference type="InterPro" id="IPR025724">
    <property type="entry name" value="GAG-pre-integrase_dom"/>
</dbReference>